<gene>
    <name evidence="3" type="ORF">NDU88_004328</name>
</gene>
<keyword evidence="2" id="KW-0732">Signal</keyword>
<feature type="compositionally biased region" description="Basic residues" evidence="1">
    <location>
        <begin position="45"/>
        <end position="55"/>
    </location>
</feature>
<name>A0AAV7RL01_PLEWA</name>
<feature type="signal peptide" evidence="2">
    <location>
        <begin position="1"/>
        <end position="21"/>
    </location>
</feature>
<evidence type="ECO:0000313" key="4">
    <source>
        <dbReference type="Proteomes" id="UP001066276"/>
    </source>
</evidence>
<evidence type="ECO:0008006" key="5">
    <source>
        <dbReference type="Google" id="ProtNLM"/>
    </source>
</evidence>
<feature type="region of interest" description="Disordered" evidence="1">
    <location>
        <begin position="44"/>
        <end position="84"/>
    </location>
</feature>
<dbReference type="EMBL" id="JANPWB010000009">
    <property type="protein sequence ID" value="KAJ1151548.1"/>
    <property type="molecule type" value="Genomic_DNA"/>
</dbReference>
<protein>
    <recommendedName>
        <fullName evidence="5">Secreted protein</fullName>
    </recommendedName>
</protein>
<feature type="chain" id="PRO_5043664266" description="Secreted protein" evidence="2">
    <location>
        <begin position="22"/>
        <end position="140"/>
    </location>
</feature>
<reference evidence="3" key="1">
    <citation type="journal article" date="2022" name="bioRxiv">
        <title>Sequencing and chromosome-scale assembly of the giantPleurodeles waltlgenome.</title>
        <authorList>
            <person name="Brown T."/>
            <person name="Elewa A."/>
            <person name="Iarovenko S."/>
            <person name="Subramanian E."/>
            <person name="Araus A.J."/>
            <person name="Petzold A."/>
            <person name="Susuki M."/>
            <person name="Suzuki K.-i.T."/>
            <person name="Hayashi T."/>
            <person name="Toyoda A."/>
            <person name="Oliveira C."/>
            <person name="Osipova E."/>
            <person name="Leigh N.D."/>
            <person name="Simon A."/>
            <person name="Yun M.H."/>
        </authorList>
    </citation>
    <scope>NUCLEOTIDE SEQUENCE</scope>
    <source>
        <strain evidence="3">20211129_DDA</strain>
        <tissue evidence="3">Liver</tissue>
    </source>
</reference>
<evidence type="ECO:0000256" key="2">
    <source>
        <dbReference type="SAM" id="SignalP"/>
    </source>
</evidence>
<organism evidence="3 4">
    <name type="scientific">Pleurodeles waltl</name>
    <name type="common">Iberian ribbed newt</name>
    <dbReference type="NCBI Taxonomy" id="8319"/>
    <lineage>
        <taxon>Eukaryota</taxon>
        <taxon>Metazoa</taxon>
        <taxon>Chordata</taxon>
        <taxon>Craniata</taxon>
        <taxon>Vertebrata</taxon>
        <taxon>Euteleostomi</taxon>
        <taxon>Amphibia</taxon>
        <taxon>Batrachia</taxon>
        <taxon>Caudata</taxon>
        <taxon>Salamandroidea</taxon>
        <taxon>Salamandridae</taxon>
        <taxon>Pleurodelinae</taxon>
        <taxon>Pleurodeles</taxon>
    </lineage>
</organism>
<dbReference type="AlphaFoldDB" id="A0AAV7RL01"/>
<evidence type="ECO:0000256" key="1">
    <source>
        <dbReference type="SAM" id="MobiDB-lite"/>
    </source>
</evidence>
<proteinExistence type="predicted"/>
<comment type="caution">
    <text evidence="3">The sequence shown here is derived from an EMBL/GenBank/DDBJ whole genome shotgun (WGS) entry which is preliminary data.</text>
</comment>
<keyword evidence="4" id="KW-1185">Reference proteome</keyword>
<dbReference type="Proteomes" id="UP001066276">
    <property type="component" value="Chromosome 5"/>
</dbReference>
<sequence>MFLSITIFLARWLLRWLLSLSAECALPARGGCRVGGGCAQAAGRAHSRTAPRARSRPSGQQQLLRRTREEEDGARGPGGAETRVRALRHPSSRALEDAFLPLAPSASGRCRAHILGCWELRAQVTTCCLCGHRTGAMLER</sequence>
<accession>A0AAV7RL01</accession>
<evidence type="ECO:0000313" key="3">
    <source>
        <dbReference type="EMBL" id="KAJ1151548.1"/>
    </source>
</evidence>